<evidence type="ECO:0000313" key="3">
    <source>
        <dbReference type="Proteomes" id="UP000253831"/>
    </source>
</evidence>
<dbReference type="InterPro" id="IPR038726">
    <property type="entry name" value="PDDEXK_AddAB-type"/>
</dbReference>
<feature type="domain" description="PD-(D/E)XK endonuclease-like" evidence="1">
    <location>
        <begin position="73"/>
        <end position="230"/>
    </location>
</feature>
<dbReference type="AlphaFoldDB" id="A0A369XQU1"/>
<accession>A0A369XQU1</accession>
<organism evidence="2 3">
    <name type="scientific">Candidatus Accumulibacter meliphilus</name>
    <dbReference type="NCBI Taxonomy" id="2211374"/>
    <lineage>
        <taxon>Bacteria</taxon>
        <taxon>Pseudomonadati</taxon>
        <taxon>Pseudomonadota</taxon>
        <taxon>Betaproteobacteria</taxon>
        <taxon>Candidatus Accumulibacter</taxon>
    </lineage>
</organism>
<dbReference type="InterPro" id="IPR011604">
    <property type="entry name" value="PDDEXK-like_dom_sf"/>
</dbReference>
<dbReference type="Gene3D" id="3.90.320.10">
    <property type="match status" value="1"/>
</dbReference>
<proteinExistence type="predicted"/>
<dbReference type="EMBL" id="QPGA01000001">
    <property type="protein sequence ID" value="RDE52511.1"/>
    <property type="molecule type" value="Genomic_DNA"/>
</dbReference>
<evidence type="ECO:0000313" key="2">
    <source>
        <dbReference type="EMBL" id="RDE52511.1"/>
    </source>
</evidence>
<name>A0A369XQU1_9PROT</name>
<reference evidence="2 3" key="1">
    <citation type="submission" date="2018-05" db="EMBL/GenBank/DDBJ databases">
        <title>Integrated omic analyses show evidence that a Ca. Accumulibacter phosphatis strain performs denitrification under micro-aerobic conditions.</title>
        <authorList>
            <person name="Camejo P.Y."/>
            <person name="Katherine M.D."/>
            <person name="Daniel N.R."/>
        </authorList>
    </citation>
    <scope>NUCLEOTIDE SEQUENCE [LARGE SCALE GENOMIC DNA]</scope>
    <source>
        <strain evidence="2">UW-LDO-IC</strain>
    </source>
</reference>
<dbReference type="InterPro" id="IPR011335">
    <property type="entry name" value="Restrct_endonuc-II-like"/>
</dbReference>
<dbReference type="Pfam" id="PF12705">
    <property type="entry name" value="PDDEXK_1"/>
    <property type="match status" value="1"/>
</dbReference>
<gene>
    <name evidence="2" type="ORF">DVS81_01820</name>
</gene>
<dbReference type="Proteomes" id="UP000253831">
    <property type="component" value="Unassembled WGS sequence"/>
</dbReference>
<comment type="caution">
    <text evidence="2">The sequence shown here is derived from an EMBL/GenBank/DDBJ whole genome shotgun (WGS) entry which is preliminary data.</text>
</comment>
<dbReference type="SUPFAM" id="SSF52980">
    <property type="entry name" value="Restriction endonuclease-like"/>
    <property type="match status" value="1"/>
</dbReference>
<evidence type="ECO:0000259" key="1">
    <source>
        <dbReference type="Pfam" id="PF12705"/>
    </source>
</evidence>
<sequence length="315" mass="35636">MADLPIVVSPTREAIFAAYEADARQGFRVHLGASLIGKPCERSLWYDFRWTTVAQHPGRLLRLFETGQLEETRLVRNLRRTGATVLDVDPETGRQWRVEAHGGHFGGSLDAVALNLIEAPKTWHVVEFKTHSRKSFADLLAKRVRDSKPQHFAQMQIYMRLTGMTRAMYLAVNKDTDDLYVERVKVDTAYADRLLAKAARILFAARPLDRVSEDPAWYECRMCAHAEVCRGQAAAAVNCRTCLSSTPVEGGWWCERHQRALSEADQRAGCDQHLYLPDLVPCEQIDAGTDWVSYQLPGGGIWRDSGRHKYAEHSL</sequence>
<protein>
    <submittedName>
        <fullName evidence="2">Oxidoreductase</fullName>
    </submittedName>
</protein>